<reference evidence="11 13" key="2">
    <citation type="submission" date="2022-05" db="EMBL/GenBank/DDBJ databases">
        <title>Chromosome-level reference genomes for two strains of Caenorhabditis briggsae: an improved platform for comparative genomics.</title>
        <authorList>
            <person name="Stevens L."/>
            <person name="Andersen E.C."/>
        </authorList>
    </citation>
    <scope>NUCLEOTIDE SEQUENCE [LARGE SCALE GENOMIC DNA]</scope>
    <source>
        <strain evidence="11">QX1410_ONT</strain>
        <tissue evidence="11">Whole-organism</tissue>
    </source>
</reference>
<sequence>MPAEEHSYENHDKSNQRLRFEDPHFPAYFRLLKWKLLDVCIGSMSFNDIGYFARFEPCISHEALIETVRKMTEPPPSFTVDPNFTKIKDSGLDEKVRKQSEIYLKMRYDHMIKVQRRRFAEYFLSKVLFNETGLRIADQLMYENCKQVYGTSHWEDLPKEWVTTETFLEKFFDEEELEKDQFGMQRLDRVAGSARGMIIMKYLKMNPHCGPEYKLLHKEIADDENLVHTDLVKEILDEGPIYELRKDDQGEEQKYRAEKWNIHKTLIMFSSIPGFRSNDKKLKNEHEEWFYGLLEAMKHDPTNRAALYFLNKNYAVELEEREKERDRQRLQILKGQQINEEAVGEQIFKEIRAQPSESGYSPSIEIAELKLRTYQEELVQPALEGKNCVVVAPTGAGKTEVAIYAALNHIKERHNQEKAARVVLLVPKIPLVSQQKERFLKYCAGQYHVCGIHGSEKSDTGEGRRDDVLQAHIVVMTPQILINMLQSVRRNERLYVSDFSMMVFDEVHKTSGNHPYVLINRLVQEWDYEKPQIIGLTASLNVNAKVHTETSAMLGNIYTMLALLNTPCLSSITHQASIDELNEHVTKPDDEVEVLPPGPNVLRAHIETYLHINHGKLCGELEKLSKSRHNCFPAKTYHMFRKANTKDYEYYDALLTNIIQDLNKLNTPEKMCAQKWTKYIKVYVEARSIVDVMPAMTAFEYMRDAIRILDNEHTLTQFSDFFTDRIYEPLRKNSENVEPPIVQKLKDTLITQFATIPDSRVIIFVVQRSTAQRVSDFLNRSEEVMKQLSSSGDKREDMIGYVLGTNKQGAVQQSPDEQKTVLGRFNTGKLKVIVATSVVEEGLDVAACNLIIKYNCSSGSAIQLIQQRGRARAKNSRSVLLAVHSKVKEDDNNALISEKFMRLCMKHIEEKGSKQLESEVSIAAARIQKERKNEFEAQQALRNKLDSKIYRLTCTSCSSFFSRSTAVKKVYSNYMIFDNDVWSRFGIESRRKKPNRYLNEETQALSVLKCLSCKSDVGKAYKMRGVYLPQLDVKAVTFAPENHDEGTTTRQKWSAVENDLFWIGEATQNDFEIMLNALLNTQENMDKKRILDLDSKQHIRDIELKKYRDRETENAARKKKVAEEEERERPVQGKTDFSEDED</sequence>
<feature type="domain" description="Helicase ATP-binding" evidence="8">
    <location>
        <begin position="379"/>
        <end position="558"/>
    </location>
</feature>
<feature type="compositionally biased region" description="Basic and acidic residues" evidence="7">
    <location>
        <begin position="1106"/>
        <end position="1116"/>
    </location>
</feature>
<dbReference type="PANTHER" id="PTHR14074:SF16">
    <property type="entry name" value="ANTIVIRAL INNATE IMMUNE RESPONSE RECEPTOR RIG-I"/>
    <property type="match status" value="1"/>
</dbReference>
<keyword evidence="3" id="KW-0547">Nucleotide-binding</keyword>
<dbReference type="InterPro" id="IPR011545">
    <property type="entry name" value="DEAD/DEAH_box_helicase_dom"/>
</dbReference>
<dbReference type="InterPro" id="IPR038557">
    <property type="entry name" value="RLR_C_sf"/>
</dbReference>
<dbReference type="InterPro" id="IPR051363">
    <property type="entry name" value="RLR_Helicase"/>
</dbReference>
<dbReference type="Proteomes" id="UP000829354">
    <property type="component" value="Chromosome I"/>
</dbReference>
<dbReference type="GO" id="GO:0003724">
    <property type="term" value="F:RNA helicase activity"/>
    <property type="evidence" value="ECO:0007669"/>
    <property type="project" value="UniProtKB-EC"/>
</dbReference>
<accession>A0AAE9DSS5</accession>
<reference evidence="12 14" key="1">
    <citation type="submission" date="2022-04" db="EMBL/GenBank/DDBJ databases">
        <title>Chromosome-level reference genomes for two strains of Caenorhabditis briggsae: an improved platform for comparative genomics.</title>
        <authorList>
            <person name="Stevens L."/>
            <person name="Andersen E."/>
        </authorList>
    </citation>
    <scope>NUCLEOTIDE SEQUENCE [LARGE SCALE GENOMIC DNA]</scope>
    <source>
        <strain evidence="12">VX34</strain>
        <tissue evidence="12">Whole-organism</tissue>
    </source>
</reference>
<dbReference type="InterPro" id="IPR027417">
    <property type="entry name" value="P-loop_NTPase"/>
</dbReference>
<dbReference type="Gene3D" id="3.40.50.300">
    <property type="entry name" value="P-loop containing nucleotide triphosphate hydrolases"/>
    <property type="match status" value="2"/>
</dbReference>
<dbReference type="PROSITE" id="PS51194">
    <property type="entry name" value="HELICASE_CTER"/>
    <property type="match status" value="1"/>
</dbReference>
<dbReference type="Proteomes" id="UP000827892">
    <property type="component" value="Chromosome I"/>
</dbReference>
<dbReference type="GO" id="GO:0045087">
    <property type="term" value="P:innate immune response"/>
    <property type="evidence" value="ECO:0007669"/>
    <property type="project" value="UniProtKB-KW"/>
</dbReference>
<evidence type="ECO:0008006" key="15">
    <source>
        <dbReference type="Google" id="ProtNLM"/>
    </source>
</evidence>
<evidence type="ECO:0000256" key="2">
    <source>
        <dbReference type="ARBA" id="ARBA00022588"/>
    </source>
</evidence>
<evidence type="ECO:0000313" key="12">
    <source>
        <dbReference type="EMBL" id="UMM12154.1"/>
    </source>
</evidence>
<dbReference type="SUPFAM" id="SSF52540">
    <property type="entry name" value="P-loop containing nucleoside triphosphate hydrolases"/>
    <property type="match status" value="1"/>
</dbReference>
<keyword evidence="2" id="KW-0399">Innate immunity</keyword>
<feature type="region of interest" description="Disordered" evidence="7">
    <location>
        <begin position="1106"/>
        <end position="1142"/>
    </location>
</feature>
<dbReference type="PROSITE" id="PS51192">
    <property type="entry name" value="HELICASE_ATP_BIND_1"/>
    <property type="match status" value="1"/>
</dbReference>
<dbReference type="Gene3D" id="2.170.150.30">
    <property type="entry name" value="RIG-I-like receptor, C-terminal regulatory domain"/>
    <property type="match status" value="1"/>
</dbReference>
<dbReference type="InterPro" id="IPR014001">
    <property type="entry name" value="Helicase_ATP-bd"/>
</dbReference>
<dbReference type="InterPro" id="IPR021673">
    <property type="entry name" value="RLR_CTR"/>
</dbReference>
<comment type="similarity">
    <text evidence="1">Belongs to the helicase family. RLR subfamily.</text>
</comment>
<dbReference type="Pfam" id="PF00270">
    <property type="entry name" value="DEAD"/>
    <property type="match status" value="1"/>
</dbReference>
<keyword evidence="14" id="KW-1185">Reference proteome</keyword>
<evidence type="ECO:0000313" key="13">
    <source>
        <dbReference type="Proteomes" id="UP000827892"/>
    </source>
</evidence>
<organism evidence="11 13">
    <name type="scientific">Caenorhabditis briggsae</name>
    <dbReference type="NCBI Taxonomy" id="6238"/>
    <lineage>
        <taxon>Eukaryota</taxon>
        <taxon>Metazoa</taxon>
        <taxon>Ecdysozoa</taxon>
        <taxon>Nematoda</taxon>
        <taxon>Chromadorea</taxon>
        <taxon>Rhabditida</taxon>
        <taxon>Rhabditina</taxon>
        <taxon>Rhabditomorpha</taxon>
        <taxon>Rhabditoidea</taxon>
        <taxon>Rhabditidae</taxon>
        <taxon>Peloderinae</taxon>
        <taxon>Caenorhabditis</taxon>
    </lineage>
</organism>
<evidence type="ECO:0000256" key="3">
    <source>
        <dbReference type="ARBA" id="ARBA00022741"/>
    </source>
</evidence>
<dbReference type="PANTHER" id="PTHR14074">
    <property type="entry name" value="HELICASE WITH DEATH DOMAIN-RELATED"/>
    <property type="match status" value="1"/>
</dbReference>
<feature type="domain" description="Helicase C-terminal" evidence="9">
    <location>
        <begin position="749"/>
        <end position="924"/>
    </location>
</feature>
<dbReference type="AlphaFoldDB" id="A0AAE9DSS5"/>
<evidence type="ECO:0000259" key="8">
    <source>
        <dbReference type="PROSITE" id="PS51192"/>
    </source>
</evidence>
<dbReference type="Pfam" id="PF00271">
    <property type="entry name" value="Helicase_C"/>
    <property type="match status" value="1"/>
</dbReference>
<evidence type="ECO:0000259" key="10">
    <source>
        <dbReference type="PROSITE" id="PS51789"/>
    </source>
</evidence>
<dbReference type="EMBL" id="CP090891">
    <property type="protein sequence ID" value="ULU11201.1"/>
    <property type="molecule type" value="Genomic_DNA"/>
</dbReference>
<evidence type="ECO:0000256" key="4">
    <source>
        <dbReference type="ARBA" id="ARBA00022840"/>
    </source>
</evidence>
<evidence type="ECO:0000313" key="11">
    <source>
        <dbReference type="EMBL" id="ULU11201.1"/>
    </source>
</evidence>
<evidence type="ECO:0000256" key="7">
    <source>
        <dbReference type="SAM" id="MobiDB-lite"/>
    </source>
</evidence>
<gene>
    <name evidence="11" type="ORF">L3Y34_015000</name>
    <name evidence="12" type="ORF">L5515_001081</name>
</gene>
<comment type="catalytic activity">
    <reaction evidence="6">
        <text>ATP + H2O = ADP + phosphate + H(+)</text>
        <dbReference type="Rhea" id="RHEA:13065"/>
        <dbReference type="ChEBI" id="CHEBI:15377"/>
        <dbReference type="ChEBI" id="CHEBI:15378"/>
        <dbReference type="ChEBI" id="CHEBI:30616"/>
        <dbReference type="ChEBI" id="CHEBI:43474"/>
        <dbReference type="ChEBI" id="CHEBI:456216"/>
        <dbReference type="EC" id="3.6.4.13"/>
    </reaction>
    <physiologicalReaction direction="left-to-right" evidence="6">
        <dbReference type="Rhea" id="RHEA:13066"/>
    </physiologicalReaction>
</comment>
<proteinExistence type="inferred from homology"/>
<dbReference type="GO" id="GO:0005524">
    <property type="term" value="F:ATP binding"/>
    <property type="evidence" value="ECO:0007669"/>
    <property type="project" value="UniProtKB-KW"/>
</dbReference>
<evidence type="ECO:0000256" key="1">
    <source>
        <dbReference type="ARBA" id="ARBA00006866"/>
    </source>
</evidence>
<evidence type="ECO:0000313" key="14">
    <source>
        <dbReference type="Proteomes" id="UP000829354"/>
    </source>
</evidence>
<name>A0AAE9DSS5_CAEBR</name>
<dbReference type="CDD" id="cd15804">
    <property type="entry name" value="RLR_C"/>
    <property type="match status" value="1"/>
</dbReference>
<dbReference type="SMART" id="SM00487">
    <property type="entry name" value="DEXDc"/>
    <property type="match status" value="1"/>
</dbReference>
<dbReference type="Gene3D" id="1.20.1320.30">
    <property type="match status" value="1"/>
</dbReference>
<dbReference type="EMBL" id="CP092620">
    <property type="protein sequence ID" value="UMM12154.1"/>
    <property type="molecule type" value="Genomic_DNA"/>
</dbReference>
<dbReference type="InterPro" id="IPR001650">
    <property type="entry name" value="Helicase_C-like"/>
</dbReference>
<keyword evidence="5" id="KW-0391">Immunity</keyword>
<dbReference type="GO" id="GO:0003676">
    <property type="term" value="F:nucleic acid binding"/>
    <property type="evidence" value="ECO:0007669"/>
    <property type="project" value="InterPro"/>
</dbReference>
<feature type="domain" description="RLR CTR" evidence="10">
    <location>
        <begin position="940"/>
        <end position="1070"/>
    </location>
</feature>
<dbReference type="Pfam" id="PF11648">
    <property type="entry name" value="RIG-I_C-RD"/>
    <property type="match status" value="1"/>
</dbReference>
<dbReference type="PROSITE" id="PS51789">
    <property type="entry name" value="RLR_CTR"/>
    <property type="match status" value="1"/>
</dbReference>
<evidence type="ECO:0000259" key="9">
    <source>
        <dbReference type="PROSITE" id="PS51194"/>
    </source>
</evidence>
<keyword evidence="4" id="KW-0067">ATP-binding</keyword>
<evidence type="ECO:0000256" key="5">
    <source>
        <dbReference type="ARBA" id="ARBA00022859"/>
    </source>
</evidence>
<evidence type="ECO:0000256" key="6">
    <source>
        <dbReference type="ARBA" id="ARBA00049390"/>
    </source>
</evidence>
<dbReference type="SMART" id="SM00490">
    <property type="entry name" value="HELICc"/>
    <property type="match status" value="1"/>
</dbReference>
<protein>
    <recommendedName>
        <fullName evidence="15">RNA helicase</fullName>
    </recommendedName>
</protein>